<evidence type="ECO:0000313" key="2">
    <source>
        <dbReference type="EMBL" id="OCF54473.1"/>
    </source>
</evidence>
<protein>
    <submittedName>
        <fullName evidence="2">Uncharacterized protein</fullName>
    </submittedName>
</protein>
<reference evidence="3" key="2">
    <citation type="submission" date="2013-12" db="EMBL/GenBank/DDBJ databases">
        <title>Evolution of pathogenesis and genome organization in the Tremellales.</title>
        <authorList>
            <person name="Cuomo C."/>
            <person name="Litvintseva A."/>
            <person name="Heitman J."/>
            <person name="Chen Y."/>
            <person name="Sun S."/>
            <person name="Springer D."/>
            <person name="Dromer F."/>
            <person name="Young S."/>
            <person name="Zeng Q."/>
            <person name="Chapman S."/>
            <person name="Gujja S."/>
            <person name="Saif S."/>
            <person name="Birren B."/>
        </authorList>
    </citation>
    <scope>NUCLEOTIDE SEQUENCE [LARGE SCALE GENOMIC DNA]</scope>
    <source>
        <strain evidence="3">CBS 10435</strain>
    </source>
</reference>
<dbReference type="AlphaFoldDB" id="A0A1B9IFZ4"/>
<reference evidence="2 3" key="1">
    <citation type="submission" date="2013-07" db="EMBL/GenBank/DDBJ databases">
        <title>The Genome Sequence of Kwoniella mangroviensis CBS10435.</title>
        <authorList>
            <consortium name="The Broad Institute Genome Sequencing Platform"/>
            <person name="Cuomo C."/>
            <person name="Litvintseva A."/>
            <person name="Chen Y."/>
            <person name="Heitman J."/>
            <person name="Sun S."/>
            <person name="Springer D."/>
            <person name="Dromer F."/>
            <person name="Young S.K."/>
            <person name="Zeng Q."/>
            <person name="Gargeya S."/>
            <person name="Fitzgerald M."/>
            <person name="Abouelleil A."/>
            <person name="Alvarado L."/>
            <person name="Berlin A.M."/>
            <person name="Chapman S.B."/>
            <person name="Dewar J."/>
            <person name="Goldberg J."/>
            <person name="Griggs A."/>
            <person name="Gujja S."/>
            <person name="Hansen M."/>
            <person name="Howarth C."/>
            <person name="Imamovic A."/>
            <person name="Larimer J."/>
            <person name="McCowan C."/>
            <person name="Murphy C."/>
            <person name="Pearson M."/>
            <person name="Priest M."/>
            <person name="Roberts A."/>
            <person name="Saif S."/>
            <person name="Shea T."/>
            <person name="Sykes S."/>
            <person name="Wortman J."/>
            <person name="Nusbaum C."/>
            <person name="Birren B."/>
        </authorList>
    </citation>
    <scope>NUCLEOTIDE SEQUENCE [LARGE SCALE GENOMIC DNA]</scope>
    <source>
        <strain evidence="2 3">CBS 10435</strain>
    </source>
</reference>
<feature type="compositionally biased region" description="Polar residues" evidence="1">
    <location>
        <begin position="1"/>
        <end position="16"/>
    </location>
</feature>
<dbReference type="EMBL" id="KI669470">
    <property type="protein sequence ID" value="OCF54473.1"/>
    <property type="molecule type" value="Genomic_DNA"/>
</dbReference>
<evidence type="ECO:0000313" key="3">
    <source>
        <dbReference type="Proteomes" id="UP000092583"/>
    </source>
</evidence>
<organism evidence="2 3">
    <name type="scientific">Kwoniella mangroviensis CBS 10435</name>
    <dbReference type="NCBI Taxonomy" id="1331196"/>
    <lineage>
        <taxon>Eukaryota</taxon>
        <taxon>Fungi</taxon>
        <taxon>Dikarya</taxon>
        <taxon>Basidiomycota</taxon>
        <taxon>Agaricomycotina</taxon>
        <taxon>Tremellomycetes</taxon>
        <taxon>Tremellales</taxon>
        <taxon>Cryptococcaceae</taxon>
        <taxon>Kwoniella</taxon>
    </lineage>
</organism>
<accession>A0A1B9IFZ4</accession>
<sequence>MSSHTHTLNPAPTALSNEPHEAVPPSVVASGTGLPAAPMEHAEAQQAATAPGSGGVVEQPDPNNEEKVTFKDQVNGYAKKFAGAVFRNEGEKEFGEKKLQGEA</sequence>
<proteinExistence type="predicted"/>
<dbReference type="OrthoDB" id="3361009at2759"/>
<evidence type="ECO:0000256" key="1">
    <source>
        <dbReference type="SAM" id="MobiDB-lite"/>
    </source>
</evidence>
<dbReference type="Proteomes" id="UP000092583">
    <property type="component" value="Unassembled WGS sequence"/>
</dbReference>
<gene>
    <name evidence="2" type="ORF">L486_08021</name>
</gene>
<feature type="region of interest" description="Disordered" evidence="1">
    <location>
        <begin position="1"/>
        <end position="66"/>
    </location>
</feature>
<keyword evidence="3" id="KW-1185">Reference proteome</keyword>
<name>A0A1B9IFZ4_9TREE</name>